<dbReference type="Gene3D" id="2.60.40.10">
    <property type="entry name" value="Immunoglobulins"/>
    <property type="match status" value="8"/>
</dbReference>
<evidence type="ECO:0000313" key="5">
    <source>
        <dbReference type="Ensembl" id="ENSSPAP00000016632.1"/>
    </source>
</evidence>
<dbReference type="CDD" id="cd00063">
    <property type="entry name" value="FN3"/>
    <property type="match status" value="5"/>
</dbReference>
<dbReference type="SUPFAM" id="SSF48726">
    <property type="entry name" value="Immunoglobulin"/>
    <property type="match status" value="3"/>
</dbReference>
<dbReference type="SMART" id="SM00060">
    <property type="entry name" value="FN3"/>
    <property type="match status" value="5"/>
</dbReference>
<evidence type="ECO:0000256" key="1">
    <source>
        <dbReference type="ARBA" id="ARBA00022737"/>
    </source>
</evidence>
<dbReference type="PROSITE" id="PS50853">
    <property type="entry name" value="FN3"/>
    <property type="match status" value="5"/>
</dbReference>
<dbReference type="Pfam" id="PF07679">
    <property type="entry name" value="I-set"/>
    <property type="match status" value="3"/>
</dbReference>
<dbReference type="FunFam" id="2.60.40.10:FF:000135">
    <property type="entry name" value="Titin a"/>
    <property type="match status" value="1"/>
</dbReference>
<dbReference type="Pfam" id="PF00041">
    <property type="entry name" value="fn3"/>
    <property type="match status" value="4"/>
</dbReference>
<dbReference type="SUPFAM" id="SSF49265">
    <property type="entry name" value="Fibronectin type III"/>
    <property type="match status" value="4"/>
</dbReference>
<proteinExistence type="predicted"/>
<dbReference type="GeneTree" id="ENSGT01150000286978"/>
<dbReference type="GO" id="GO:0008307">
    <property type="term" value="F:structural constituent of muscle"/>
    <property type="evidence" value="ECO:0007669"/>
    <property type="project" value="TreeGrafter"/>
</dbReference>
<protein>
    <recommendedName>
        <fullName evidence="6">Titin</fullName>
    </recommendedName>
</protein>
<dbReference type="InterPro" id="IPR036179">
    <property type="entry name" value="Ig-like_dom_sf"/>
</dbReference>
<feature type="domain" description="Ig-like" evidence="3">
    <location>
        <begin position="180"/>
        <end position="268"/>
    </location>
</feature>
<evidence type="ECO:0000259" key="3">
    <source>
        <dbReference type="PROSITE" id="PS50835"/>
    </source>
</evidence>
<dbReference type="GO" id="GO:0048738">
    <property type="term" value="P:cardiac muscle tissue development"/>
    <property type="evidence" value="ECO:0007669"/>
    <property type="project" value="TreeGrafter"/>
</dbReference>
<feature type="domain" description="Fibronectin type-III" evidence="4">
    <location>
        <begin position="91"/>
        <end position="176"/>
    </location>
</feature>
<evidence type="ECO:0000259" key="4">
    <source>
        <dbReference type="PROSITE" id="PS50853"/>
    </source>
</evidence>
<evidence type="ECO:0008006" key="6">
    <source>
        <dbReference type="Google" id="ProtNLM"/>
    </source>
</evidence>
<reference evidence="5" key="1">
    <citation type="submission" date="2023-09" db="UniProtKB">
        <authorList>
            <consortium name="Ensembl"/>
        </authorList>
    </citation>
    <scope>IDENTIFICATION</scope>
</reference>
<accession>A0A3B5ASW6</accession>
<dbReference type="PROSITE" id="PS50835">
    <property type="entry name" value="IG_LIKE"/>
    <property type="match status" value="2"/>
</dbReference>
<dbReference type="InterPro" id="IPR013098">
    <property type="entry name" value="Ig_I-set"/>
</dbReference>
<dbReference type="FunFam" id="2.60.40.10:FF:000002">
    <property type="entry name" value="Titin a"/>
    <property type="match status" value="2"/>
</dbReference>
<feature type="domain" description="Ig-like" evidence="3">
    <location>
        <begin position="1"/>
        <end position="84"/>
    </location>
</feature>
<feature type="domain" description="Fibronectin type-III" evidence="4">
    <location>
        <begin position="373"/>
        <end position="466"/>
    </location>
</feature>
<dbReference type="InterPro" id="IPR003961">
    <property type="entry name" value="FN3_dom"/>
</dbReference>
<dbReference type="InterPro" id="IPR003599">
    <property type="entry name" value="Ig_sub"/>
</dbReference>
<dbReference type="InterPro" id="IPR036116">
    <property type="entry name" value="FN3_sf"/>
</dbReference>
<dbReference type="CDD" id="cd05748">
    <property type="entry name" value="Ig_Titin_like"/>
    <property type="match status" value="1"/>
</dbReference>
<dbReference type="AlphaFoldDB" id="A0A3B5ASW6"/>
<dbReference type="SMART" id="SM00409">
    <property type="entry name" value="IG"/>
    <property type="match status" value="2"/>
</dbReference>
<dbReference type="GO" id="GO:0045214">
    <property type="term" value="P:sarcomere organization"/>
    <property type="evidence" value="ECO:0007669"/>
    <property type="project" value="TreeGrafter"/>
</dbReference>
<feature type="domain" description="Fibronectin type-III" evidence="4">
    <location>
        <begin position="573"/>
        <end position="673"/>
    </location>
</feature>
<name>A0A3B5ASW6_9TELE</name>
<feature type="domain" description="Fibronectin type-III" evidence="4">
    <location>
        <begin position="472"/>
        <end position="567"/>
    </location>
</feature>
<dbReference type="GO" id="GO:0031430">
    <property type="term" value="C:M band"/>
    <property type="evidence" value="ECO:0007669"/>
    <property type="project" value="TreeGrafter"/>
</dbReference>
<dbReference type="InterPro" id="IPR013783">
    <property type="entry name" value="Ig-like_fold"/>
</dbReference>
<keyword evidence="2" id="KW-0393">Immunoglobulin domain</keyword>
<sequence length="803" mass="87744">MEGLTVRAGDTIVITATSILGQPAPTSCWSKGGKYFKPSDIVHIETTATSSTLSVKYASRKDSGEYIITASNPFGVKEETVKVKVLDVPGAPGPIECSGVSSEKVTLTWTAPTEDGGSPIKYYTLEKRETSRLLWTVLEEKVIDSGAKYHFRISAVNAKGAGEPAETKELVEIVERAAEPDLELDVELRRTLVVRAGCSIRLFVPIKGRPTPTVTWTKEGGPVPRAVIDSTESFTMLLIPESSRIDAGKYELTLENSAGKKSADIHVRVLDSPGPPLNLKPVKIDKESITLQWEMLDADIAGQPIPSMVWTKNGKEVENTMKLEVRFTELTTTLTNKDSIRLDGGEFVLTATNVGGFAKHIFNVKVLDRPGPPVGPLRVSNITADNCVLTWAPPADDGGAKIEGYVIEKRESSRLVWTNVASDLQVTQLKVTKLLKGNEYIFRVMAVNKYGLGEALESEPTIADNPYVIPDPPENPEVTAITKDSMVLMWQVPKSDGGTPITNYHIERKDRIGLRWVKCNKRKVKDLQFKATGLVVGHEYEFRITAENAAGVSAPSVSSPFYKATDGLYKPGAPCNPRILDTTKSSVTVAWNKPVYDGGSEVTGYIVETCIPSEKEEEEEWTIVTPKEGLLATSFTIVNLKENQEYKINISAVNSEGIGEAASVPDNPKAEDRLLPPEFDLDAELRKVVSLRACCSLRLFVPIRGRPAPQAKWTKGDGEVTDTTKTSVFLSWGKPVCDGGCEIQGYIVECCTTTETAEPTEEPATETEVTDAPAVEWIMCTPPTGVKKTKFEATNLKENQAYK</sequence>
<dbReference type="PRINTS" id="PR00014">
    <property type="entry name" value="FNTYPEIII"/>
</dbReference>
<dbReference type="FunFam" id="2.60.40.10:FF:000034">
    <property type="entry name" value="Titin isoform A"/>
    <property type="match status" value="1"/>
</dbReference>
<dbReference type="Ensembl" id="ENSSPAT00000016895.1">
    <property type="protein sequence ID" value="ENSSPAP00000016632.1"/>
    <property type="gene ID" value="ENSSPAG00000012493.1"/>
</dbReference>
<dbReference type="InterPro" id="IPR007110">
    <property type="entry name" value="Ig-like_dom"/>
</dbReference>
<dbReference type="FunFam" id="2.60.40.10:FF:000012">
    <property type="entry name" value="titin isoform X1"/>
    <property type="match status" value="1"/>
</dbReference>
<feature type="domain" description="Fibronectin type-III" evidence="4">
    <location>
        <begin position="714"/>
        <end position="803"/>
    </location>
</feature>
<dbReference type="PANTHER" id="PTHR14340">
    <property type="entry name" value="MICROFIBRIL-ASSOCIATED GLYCOPROTEIN 3"/>
    <property type="match status" value="1"/>
</dbReference>
<dbReference type="PANTHER" id="PTHR14340:SF13">
    <property type="entry name" value="TITIN"/>
    <property type="match status" value="1"/>
</dbReference>
<keyword evidence="1" id="KW-0677">Repeat</keyword>
<evidence type="ECO:0000256" key="2">
    <source>
        <dbReference type="ARBA" id="ARBA00023319"/>
    </source>
</evidence>
<organism evidence="5">
    <name type="scientific">Stegastes partitus</name>
    <name type="common">bicolor damselfish</name>
    <dbReference type="NCBI Taxonomy" id="144197"/>
    <lineage>
        <taxon>Eukaryota</taxon>
        <taxon>Metazoa</taxon>
        <taxon>Chordata</taxon>
        <taxon>Craniata</taxon>
        <taxon>Vertebrata</taxon>
        <taxon>Euteleostomi</taxon>
        <taxon>Actinopterygii</taxon>
        <taxon>Neopterygii</taxon>
        <taxon>Teleostei</taxon>
        <taxon>Neoteleostei</taxon>
        <taxon>Acanthomorphata</taxon>
        <taxon>Ovalentaria</taxon>
        <taxon>Pomacentridae</taxon>
        <taxon>Stegastes</taxon>
    </lineage>
</organism>